<dbReference type="GO" id="GO:0003677">
    <property type="term" value="F:DNA binding"/>
    <property type="evidence" value="ECO:0007669"/>
    <property type="project" value="UniProtKB-KW"/>
</dbReference>
<dbReference type="SUPFAM" id="SSF47413">
    <property type="entry name" value="lambda repressor-like DNA-binding domains"/>
    <property type="match status" value="1"/>
</dbReference>
<dbReference type="Pfam" id="PF01381">
    <property type="entry name" value="HTH_3"/>
    <property type="match status" value="1"/>
</dbReference>
<evidence type="ECO:0000256" key="1">
    <source>
        <dbReference type="ARBA" id="ARBA00023125"/>
    </source>
</evidence>
<name>A0A7G9B726_9FIRM</name>
<dbReference type="CDD" id="cd00093">
    <property type="entry name" value="HTH_XRE"/>
    <property type="match status" value="1"/>
</dbReference>
<dbReference type="InterPro" id="IPR010982">
    <property type="entry name" value="Lambda_DNA-bd_dom_sf"/>
</dbReference>
<keyword evidence="1" id="KW-0238">DNA-binding</keyword>
<evidence type="ECO:0000313" key="3">
    <source>
        <dbReference type="EMBL" id="QNL45357.1"/>
    </source>
</evidence>
<feature type="domain" description="HTH cro/C1-type" evidence="2">
    <location>
        <begin position="7"/>
        <end position="61"/>
    </location>
</feature>
<keyword evidence="4" id="KW-1185">Reference proteome</keyword>
<sequence length="64" mass="7039">MEYKITLRAARINANLNQSDVAAELGVSTESVANWERGKVPLKATTLVRLCQLYGVPIDNILLP</sequence>
<protein>
    <submittedName>
        <fullName evidence="3">Helix-turn-helix transcriptional regulator</fullName>
    </submittedName>
</protein>
<dbReference type="InterPro" id="IPR001387">
    <property type="entry name" value="Cro/C1-type_HTH"/>
</dbReference>
<accession>A0A7G9B726</accession>
<dbReference type="EMBL" id="CP060490">
    <property type="protein sequence ID" value="QNL45357.1"/>
    <property type="molecule type" value="Genomic_DNA"/>
</dbReference>
<evidence type="ECO:0000259" key="2">
    <source>
        <dbReference type="PROSITE" id="PS50943"/>
    </source>
</evidence>
<proteinExistence type="predicted"/>
<gene>
    <name evidence="3" type="ORF">H8790_04900</name>
</gene>
<dbReference type="PROSITE" id="PS50943">
    <property type="entry name" value="HTH_CROC1"/>
    <property type="match status" value="1"/>
</dbReference>
<evidence type="ECO:0000313" key="4">
    <source>
        <dbReference type="Proteomes" id="UP000515960"/>
    </source>
</evidence>
<reference evidence="3 4" key="1">
    <citation type="submission" date="2020-08" db="EMBL/GenBank/DDBJ databases">
        <authorList>
            <person name="Liu C."/>
            <person name="Sun Q."/>
        </authorList>
    </citation>
    <scope>NUCLEOTIDE SEQUENCE [LARGE SCALE GENOMIC DNA]</scope>
    <source>
        <strain evidence="3 4">NSJ-62</strain>
    </source>
</reference>
<dbReference type="SMART" id="SM00530">
    <property type="entry name" value="HTH_XRE"/>
    <property type="match status" value="1"/>
</dbReference>
<organism evidence="3 4">
    <name type="scientific">Oscillibacter hominis</name>
    <dbReference type="NCBI Taxonomy" id="2763056"/>
    <lineage>
        <taxon>Bacteria</taxon>
        <taxon>Bacillati</taxon>
        <taxon>Bacillota</taxon>
        <taxon>Clostridia</taxon>
        <taxon>Eubacteriales</taxon>
        <taxon>Oscillospiraceae</taxon>
        <taxon>Oscillibacter</taxon>
    </lineage>
</organism>
<dbReference type="Proteomes" id="UP000515960">
    <property type="component" value="Chromosome"/>
</dbReference>
<dbReference type="KEGG" id="ohi:H8790_04900"/>
<dbReference type="RefSeq" id="WP_187333810.1">
    <property type="nucleotide sequence ID" value="NZ_CP060490.1"/>
</dbReference>
<dbReference type="AlphaFoldDB" id="A0A7G9B726"/>
<dbReference type="Gene3D" id="1.10.260.40">
    <property type="entry name" value="lambda repressor-like DNA-binding domains"/>
    <property type="match status" value="1"/>
</dbReference>
<dbReference type="PANTHER" id="PTHR46558">
    <property type="entry name" value="TRACRIPTIONAL REGULATORY PROTEIN-RELATED-RELATED"/>
    <property type="match status" value="1"/>
</dbReference>
<dbReference type="PANTHER" id="PTHR46558:SF11">
    <property type="entry name" value="HTH-TYPE TRANSCRIPTIONAL REGULATOR XRE"/>
    <property type="match status" value="1"/>
</dbReference>